<dbReference type="SMART" id="SM00342">
    <property type="entry name" value="HTH_ARAC"/>
    <property type="match status" value="1"/>
</dbReference>
<dbReference type="InterPro" id="IPR003313">
    <property type="entry name" value="AraC-bd"/>
</dbReference>
<dbReference type="CDD" id="cd06986">
    <property type="entry name" value="cupin_MmsR-like_N"/>
    <property type="match status" value="1"/>
</dbReference>
<dbReference type="InterPro" id="IPR014710">
    <property type="entry name" value="RmlC-like_jellyroll"/>
</dbReference>
<evidence type="ECO:0000313" key="5">
    <source>
        <dbReference type="EMBL" id="GBU03540.1"/>
    </source>
</evidence>
<dbReference type="PANTHER" id="PTHR43280">
    <property type="entry name" value="ARAC-FAMILY TRANSCRIPTIONAL REGULATOR"/>
    <property type="match status" value="1"/>
</dbReference>
<protein>
    <submittedName>
        <fullName evidence="5">AraC family transcriptional regulator</fullName>
    </submittedName>
    <submittedName>
        <fullName evidence="6">AraC-like DNA-binding protein</fullName>
    </submittedName>
</protein>
<dbReference type="AlphaFoldDB" id="A0A4R3JQA6"/>
<dbReference type="SUPFAM" id="SSF46689">
    <property type="entry name" value="Homeodomain-like"/>
    <property type="match status" value="2"/>
</dbReference>
<dbReference type="GO" id="GO:0043565">
    <property type="term" value="F:sequence-specific DNA binding"/>
    <property type="evidence" value="ECO:0007669"/>
    <property type="project" value="InterPro"/>
</dbReference>
<keyword evidence="3" id="KW-0804">Transcription</keyword>
<dbReference type="PROSITE" id="PS01124">
    <property type="entry name" value="HTH_ARAC_FAMILY_2"/>
    <property type="match status" value="1"/>
</dbReference>
<proteinExistence type="predicted"/>
<evidence type="ECO:0000256" key="2">
    <source>
        <dbReference type="ARBA" id="ARBA00023125"/>
    </source>
</evidence>
<dbReference type="Pfam" id="PF02311">
    <property type="entry name" value="AraC_binding"/>
    <property type="match status" value="1"/>
</dbReference>
<dbReference type="InterPro" id="IPR009057">
    <property type="entry name" value="Homeodomain-like_sf"/>
</dbReference>
<dbReference type="PRINTS" id="PR00032">
    <property type="entry name" value="HTHARAC"/>
</dbReference>
<dbReference type="Gene3D" id="2.60.120.10">
    <property type="entry name" value="Jelly Rolls"/>
    <property type="match status" value="1"/>
</dbReference>
<evidence type="ECO:0000256" key="3">
    <source>
        <dbReference type="ARBA" id="ARBA00023163"/>
    </source>
</evidence>
<evidence type="ECO:0000256" key="1">
    <source>
        <dbReference type="ARBA" id="ARBA00023015"/>
    </source>
</evidence>
<reference evidence="6 7" key="2">
    <citation type="submission" date="2019-03" db="EMBL/GenBank/DDBJ databases">
        <title>Genomic Encyclopedia of Type Strains, Phase IV (KMG-IV): sequencing the most valuable type-strain genomes for metagenomic binning, comparative biology and taxonomic classification.</title>
        <authorList>
            <person name="Goeker M."/>
        </authorList>
    </citation>
    <scope>NUCLEOTIDE SEQUENCE [LARGE SCALE GENOMIC DNA]</scope>
    <source>
        <strain evidence="6 7">DSM 103426</strain>
    </source>
</reference>
<evidence type="ECO:0000313" key="6">
    <source>
        <dbReference type="EMBL" id="TCS69044.1"/>
    </source>
</evidence>
<dbReference type="SUPFAM" id="SSF51215">
    <property type="entry name" value="Regulatory protein AraC"/>
    <property type="match status" value="1"/>
</dbReference>
<dbReference type="InterPro" id="IPR020449">
    <property type="entry name" value="Tscrpt_reg_AraC-type_HTH"/>
</dbReference>
<comment type="caution">
    <text evidence="6">The sequence shown here is derived from an EMBL/GenBank/DDBJ whole genome shotgun (WGS) entry which is preliminary data.</text>
</comment>
<dbReference type="RefSeq" id="WP_016441182.1">
    <property type="nucleotide sequence ID" value="NZ_BHEO01000002.1"/>
</dbReference>
<feature type="domain" description="HTH araC/xylS-type" evidence="4">
    <location>
        <begin position="189"/>
        <end position="287"/>
    </location>
</feature>
<keyword evidence="2 6" id="KW-0238">DNA-binding</keyword>
<evidence type="ECO:0000313" key="7">
    <source>
        <dbReference type="Proteomes" id="UP000294613"/>
    </source>
</evidence>
<name>A0A4R3JQA6_9FIRM</name>
<sequence>MSRDNSYRNVAGFRCLELVDRQTEDLCLTRCGIQQCPPDHRWGPKSRPQYHMHFVLEGRGYFEIQGKIYHLKRGDIFLIPPNTLASYHADSSDAWHYAFVSFVGTNAEKYVRQAGFGPHTFIRDCYFPPEQFSSLIYEMLEAHQLTITNELRRISLLFQLFSLLTESYQSVTPSSKQTHYDYCSDAYLEHALQFIQFNYNRNIQVADIANYIGITRSYLFNIFKQNLNMAPKEYLLHYRMDKAKQLLDESSDTISDIAQHIGYKDPFTFSRMFHNMTGMSPSEYRRTKSNS</sequence>
<dbReference type="InterPro" id="IPR018060">
    <property type="entry name" value="HTH_AraC"/>
</dbReference>
<accession>A0A4R3JQA6</accession>
<dbReference type="InterPro" id="IPR037923">
    <property type="entry name" value="HTH-like"/>
</dbReference>
<dbReference type="EMBL" id="SLZV01000005">
    <property type="protein sequence ID" value="TCS69044.1"/>
    <property type="molecule type" value="Genomic_DNA"/>
</dbReference>
<evidence type="ECO:0000259" key="4">
    <source>
        <dbReference type="PROSITE" id="PS01124"/>
    </source>
</evidence>
<gene>
    <name evidence="5" type="primary">msmR</name>
    <name evidence="6" type="ORF">EDD74_10528</name>
    <name evidence="5" type="ORF">FAEUMB_00810</name>
</gene>
<reference evidence="5 8" key="1">
    <citation type="journal article" date="2018" name="Int. J. Syst. Evol. Microbiol.">
        <title>Draft Genome Sequence of Faecalimonas umbilicata JCM 30896T, an Acetate-Producing Bacterium Isolated from Human Feces.</title>
        <authorList>
            <person name="Sakamoto M."/>
            <person name="Ikeyama N."/>
            <person name="Yuki M."/>
            <person name="Ohkuma M."/>
        </authorList>
    </citation>
    <scope>NUCLEOTIDE SEQUENCE [LARGE SCALE GENOMIC DNA]</scope>
    <source>
        <strain evidence="5 8">EGH7</strain>
    </source>
</reference>
<dbReference type="GO" id="GO:0003700">
    <property type="term" value="F:DNA-binding transcription factor activity"/>
    <property type="evidence" value="ECO:0007669"/>
    <property type="project" value="InterPro"/>
</dbReference>
<dbReference type="Proteomes" id="UP000294613">
    <property type="component" value="Unassembled WGS sequence"/>
</dbReference>
<keyword evidence="1" id="KW-0805">Transcription regulation</keyword>
<organism evidence="6 7">
    <name type="scientific">Faecalimonas umbilicata</name>
    <dbReference type="NCBI Taxonomy" id="1912855"/>
    <lineage>
        <taxon>Bacteria</taxon>
        <taxon>Bacillati</taxon>
        <taxon>Bacillota</taxon>
        <taxon>Clostridia</taxon>
        <taxon>Lachnospirales</taxon>
        <taxon>Lachnospiraceae</taxon>
        <taxon>Faecalimonas</taxon>
    </lineage>
</organism>
<evidence type="ECO:0000313" key="8">
    <source>
        <dbReference type="Proteomes" id="UP000702954"/>
    </source>
</evidence>
<dbReference type="Pfam" id="PF12833">
    <property type="entry name" value="HTH_18"/>
    <property type="match status" value="1"/>
</dbReference>
<keyword evidence="8" id="KW-1185">Reference proteome</keyword>
<dbReference type="Gene3D" id="1.10.10.60">
    <property type="entry name" value="Homeodomain-like"/>
    <property type="match status" value="2"/>
</dbReference>
<dbReference type="EMBL" id="BHEO01000002">
    <property type="protein sequence ID" value="GBU03540.1"/>
    <property type="molecule type" value="Genomic_DNA"/>
</dbReference>
<dbReference type="PANTHER" id="PTHR43280:SF2">
    <property type="entry name" value="HTH-TYPE TRANSCRIPTIONAL REGULATOR EXSA"/>
    <property type="match status" value="1"/>
</dbReference>
<dbReference type="Proteomes" id="UP000702954">
    <property type="component" value="Unassembled WGS sequence"/>
</dbReference>